<proteinExistence type="predicted"/>
<evidence type="ECO:0000256" key="5">
    <source>
        <dbReference type="ARBA" id="ARBA00022989"/>
    </source>
</evidence>
<feature type="transmembrane region" description="Helical" evidence="7">
    <location>
        <begin position="158"/>
        <end position="177"/>
    </location>
</feature>
<dbReference type="EMBL" id="CAFBLX010000083">
    <property type="protein sequence ID" value="CAB4886974.1"/>
    <property type="molecule type" value="Genomic_DNA"/>
</dbReference>
<dbReference type="InterPro" id="IPR050366">
    <property type="entry name" value="BP-dependent_transpt_permease"/>
</dbReference>
<evidence type="ECO:0000256" key="7">
    <source>
        <dbReference type="SAM" id="Phobius"/>
    </source>
</evidence>
<name>A0A6J7F0A5_9ZZZZ</name>
<keyword evidence="5 7" id="KW-1133">Transmembrane helix</keyword>
<evidence type="ECO:0000259" key="8">
    <source>
        <dbReference type="PROSITE" id="PS50928"/>
    </source>
</evidence>
<dbReference type="InterPro" id="IPR025966">
    <property type="entry name" value="OppC_N"/>
</dbReference>
<dbReference type="GO" id="GO:0055085">
    <property type="term" value="P:transmembrane transport"/>
    <property type="evidence" value="ECO:0007669"/>
    <property type="project" value="InterPro"/>
</dbReference>
<dbReference type="Gene3D" id="1.10.3720.10">
    <property type="entry name" value="MetI-like"/>
    <property type="match status" value="1"/>
</dbReference>
<feature type="transmembrane region" description="Helical" evidence="7">
    <location>
        <begin position="123"/>
        <end position="146"/>
    </location>
</feature>
<dbReference type="PANTHER" id="PTHR43386">
    <property type="entry name" value="OLIGOPEPTIDE TRANSPORT SYSTEM PERMEASE PROTEIN APPC"/>
    <property type="match status" value="1"/>
</dbReference>
<dbReference type="PROSITE" id="PS50928">
    <property type="entry name" value="ABC_TM1"/>
    <property type="match status" value="1"/>
</dbReference>
<feature type="transmembrane region" description="Helical" evidence="7">
    <location>
        <begin position="183"/>
        <end position="201"/>
    </location>
</feature>
<dbReference type="CDD" id="cd06261">
    <property type="entry name" value="TM_PBP2"/>
    <property type="match status" value="1"/>
</dbReference>
<dbReference type="SUPFAM" id="SSF161098">
    <property type="entry name" value="MetI-like"/>
    <property type="match status" value="1"/>
</dbReference>
<gene>
    <name evidence="9" type="ORF">UFOPK3472_01487</name>
</gene>
<dbReference type="Pfam" id="PF00528">
    <property type="entry name" value="BPD_transp_1"/>
    <property type="match status" value="1"/>
</dbReference>
<comment type="subcellular location">
    <subcellularLocation>
        <location evidence="1">Cell membrane</location>
        <topology evidence="1">Multi-pass membrane protein</topology>
    </subcellularLocation>
</comment>
<keyword evidence="3" id="KW-1003">Cell membrane</keyword>
<keyword evidence="2" id="KW-0813">Transport</keyword>
<sequence>MSDPITPKSVDADRATRQARFVEADEVIDVSQTDAVVIDDAPASIWSDAWRNLRTRPMFIVSAIIILAVIVVAAVPGLFTSTDPRFCDLQFSMQGPGSGHWFGYDRQGCDIYSRVLFGARASVLTGVGVTFLVLVIGVVFGALAGFYGGIADSLLSRITDIFFGVPLILAAIVLMQLFTDRTIFTVILVLALFGWPQMARITRGAVLSAKGNDYVMASQALGLTRLRTLMRHVLPNAMAPIIVITTISLGTFIVAEATLSFLGIGLPPTEVSWGGDISAAQVTLRQGSTILFYPAAALAITVLGFIMMGDALRDALDPKARKR</sequence>
<keyword evidence="4 7" id="KW-0812">Transmembrane</keyword>
<evidence type="ECO:0000256" key="4">
    <source>
        <dbReference type="ARBA" id="ARBA00022692"/>
    </source>
</evidence>
<evidence type="ECO:0000256" key="1">
    <source>
        <dbReference type="ARBA" id="ARBA00004651"/>
    </source>
</evidence>
<protein>
    <submittedName>
        <fullName evidence="9">Unannotated protein</fullName>
    </submittedName>
</protein>
<keyword evidence="6 7" id="KW-0472">Membrane</keyword>
<dbReference type="AlphaFoldDB" id="A0A6J7F0A5"/>
<evidence type="ECO:0000256" key="6">
    <source>
        <dbReference type="ARBA" id="ARBA00023136"/>
    </source>
</evidence>
<accession>A0A6J7F0A5</accession>
<feature type="domain" description="ABC transmembrane type-1" evidence="8">
    <location>
        <begin position="119"/>
        <end position="309"/>
    </location>
</feature>
<evidence type="ECO:0000256" key="2">
    <source>
        <dbReference type="ARBA" id="ARBA00022448"/>
    </source>
</evidence>
<dbReference type="InterPro" id="IPR035906">
    <property type="entry name" value="MetI-like_sf"/>
</dbReference>
<organism evidence="9">
    <name type="scientific">freshwater metagenome</name>
    <dbReference type="NCBI Taxonomy" id="449393"/>
    <lineage>
        <taxon>unclassified sequences</taxon>
        <taxon>metagenomes</taxon>
        <taxon>ecological metagenomes</taxon>
    </lineage>
</organism>
<feature type="transmembrane region" description="Helical" evidence="7">
    <location>
        <begin position="59"/>
        <end position="79"/>
    </location>
</feature>
<evidence type="ECO:0000313" key="9">
    <source>
        <dbReference type="EMBL" id="CAB4886974.1"/>
    </source>
</evidence>
<evidence type="ECO:0000256" key="3">
    <source>
        <dbReference type="ARBA" id="ARBA00022475"/>
    </source>
</evidence>
<dbReference type="PANTHER" id="PTHR43386:SF6">
    <property type="entry name" value="ABC TRANSPORTER PERMEASE PROTEIN"/>
    <property type="match status" value="1"/>
</dbReference>
<feature type="transmembrane region" description="Helical" evidence="7">
    <location>
        <begin position="233"/>
        <end position="255"/>
    </location>
</feature>
<reference evidence="9" key="1">
    <citation type="submission" date="2020-05" db="EMBL/GenBank/DDBJ databases">
        <authorList>
            <person name="Chiriac C."/>
            <person name="Salcher M."/>
            <person name="Ghai R."/>
            <person name="Kavagutti S V."/>
        </authorList>
    </citation>
    <scope>NUCLEOTIDE SEQUENCE</scope>
</reference>
<feature type="transmembrane region" description="Helical" evidence="7">
    <location>
        <begin position="290"/>
        <end position="312"/>
    </location>
</feature>
<dbReference type="Pfam" id="PF12911">
    <property type="entry name" value="OppC_N"/>
    <property type="match status" value="1"/>
</dbReference>
<dbReference type="InterPro" id="IPR000515">
    <property type="entry name" value="MetI-like"/>
</dbReference>
<dbReference type="GO" id="GO:0005886">
    <property type="term" value="C:plasma membrane"/>
    <property type="evidence" value="ECO:0007669"/>
    <property type="project" value="UniProtKB-SubCell"/>
</dbReference>